<accession>A0ABQ1P6G3</accession>
<protein>
    <recommendedName>
        <fullName evidence="10">Tryptophan-rich sensory protein</fullName>
    </recommendedName>
</protein>
<dbReference type="RefSeq" id="WP_229659875.1">
    <property type="nucleotide sequence ID" value="NZ_BMJI01000008.1"/>
</dbReference>
<feature type="transmembrane region" description="Helical" evidence="7">
    <location>
        <begin position="85"/>
        <end position="106"/>
    </location>
</feature>
<dbReference type="Gene3D" id="1.20.1260.100">
    <property type="entry name" value="TspO/MBR protein"/>
    <property type="match status" value="1"/>
</dbReference>
<reference evidence="9" key="1">
    <citation type="journal article" date="2019" name="Int. J. Syst. Evol. Microbiol.">
        <title>The Global Catalogue of Microorganisms (GCM) 10K type strain sequencing project: providing services to taxonomists for standard genome sequencing and annotation.</title>
        <authorList>
            <consortium name="The Broad Institute Genomics Platform"/>
            <consortium name="The Broad Institute Genome Sequencing Center for Infectious Disease"/>
            <person name="Wu L."/>
            <person name="Ma J."/>
        </authorList>
    </citation>
    <scope>NUCLEOTIDE SEQUENCE [LARGE SCALE GENOMIC DNA]</scope>
    <source>
        <strain evidence="9">CGMCC 1.15480</strain>
    </source>
</reference>
<evidence type="ECO:0000313" key="8">
    <source>
        <dbReference type="EMBL" id="GGC90259.1"/>
    </source>
</evidence>
<keyword evidence="3 7" id="KW-0812">Transmembrane</keyword>
<feature type="transmembrane region" description="Helical" evidence="7">
    <location>
        <begin position="118"/>
        <end position="135"/>
    </location>
</feature>
<feature type="compositionally biased region" description="Low complexity" evidence="6">
    <location>
        <begin position="1"/>
        <end position="16"/>
    </location>
</feature>
<feature type="transmembrane region" description="Helical" evidence="7">
    <location>
        <begin position="41"/>
        <end position="65"/>
    </location>
</feature>
<dbReference type="InterPro" id="IPR038330">
    <property type="entry name" value="TspO/MBR-related_sf"/>
</dbReference>
<organism evidence="8 9">
    <name type="scientific">Tersicoccus solisilvae</name>
    <dbReference type="NCBI Taxonomy" id="1882339"/>
    <lineage>
        <taxon>Bacteria</taxon>
        <taxon>Bacillati</taxon>
        <taxon>Actinomycetota</taxon>
        <taxon>Actinomycetes</taxon>
        <taxon>Micrococcales</taxon>
        <taxon>Micrococcaceae</taxon>
        <taxon>Tersicoccus</taxon>
    </lineage>
</organism>
<comment type="subcellular location">
    <subcellularLocation>
        <location evidence="1">Membrane</location>
        <topology evidence="1">Multi-pass membrane protein</topology>
    </subcellularLocation>
</comment>
<feature type="transmembrane region" description="Helical" evidence="7">
    <location>
        <begin position="264"/>
        <end position="284"/>
    </location>
</feature>
<keyword evidence="4 7" id="KW-1133">Transmembrane helix</keyword>
<evidence type="ECO:0000313" key="9">
    <source>
        <dbReference type="Proteomes" id="UP000597761"/>
    </source>
</evidence>
<feature type="transmembrane region" description="Helical" evidence="7">
    <location>
        <begin position="240"/>
        <end position="258"/>
    </location>
</feature>
<dbReference type="Pfam" id="PF03073">
    <property type="entry name" value="TspO_MBR"/>
    <property type="match status" value="1"/>
</dbReference>
<comment type="similarity">
    <text evidence="2">Belongs to the TspO/BZRP family.</text>
</comment>
<name>A0ABQ1P6G3_9MICC</name>
<keyword evidence="9" id="KW-1185">Reference proteome</keyword>
<gene>
    <name evidence="8" type="ORF">GCM10011512_16480</name>
</gene>
<feature type="region of interest" description="Disordered" evidence="6">
    <location>
        <begin position="1"/>
        <end position="34"/>
    </location>
</feature>
<dbReference type="PANTHER" id="PTHR33802:SF1">
    <property type="entry name" value="XK-RELATED PROTEIN"/>
    <property type="match status" value="1"/>
</dbReference>
<sequence>MSSTADRPGPDRSAPAPAGPPGVDGGRHGPGRRSDTLRQSVVVVSLVLALAGSAYGSGAFGGTPIQNASSGALGPDATLLAPARPAFGIWSVIYLGLALYAIWQALPRHRADARQRVTGYPAAVSMLLNAAWILIAQAGWLPLTVPVIVALLGVLVVLYRRLVTGARPRPVEAVLVDGTFGLYLGWVSVATCANVTAALAAPLADAGVDLGAGAAWWAILVLAVVAVVGAAVALAGEGRVAPAVALVWGLAWIAVSRLDGELRSTSTAVTAIAAAVLVAGWTAVTRVRATPRRRAA</sequence>
<feature type="transmembrane region" description="Helical" evidence="7">
    <location>
        <begin position="214"/>
        <end position="233"/>
    </location>
</feature>
<keyword evidence="5 7" id="KW-0472">Membrane</keyword>
<evidence type="ECO:0000256" key="4">
    <source>
        <dbReference type="ARBA" id="ARBA00022989"/>
    </source>
</evidence>
<evidence type="ECO:0000256" key="3">
    <source>
        <dbReference type="ARBA" id="ARBA00022692"/>
    </source>
</evidence>
<evidence type="ECO:0000256" key="1">
    <source>
        <dbReference type="ARBA" id="ARBA00004141"/>
    </source>
</evidence>
<evidence type="ECO:0000256" key="7">
    <source>
        <dbReference type="SAM" id="Phobius"/>
    </source>
</evidence>
<feature type="transmembrane region" description="Helical" evidence="7">
    <location>
        <begin position="141"/>
        <end position="159"/>
    </location>
</feature>
<dbReference type="Proteomes" id="UP000597761">
    <property type="component" value="Unassembled WGS sequence"/>
</dbReference>
<evidence type="ECO:0000256" key="6">
    <source>
        <dbReference type="SAM" id="MobiDB-lite"/>
    </source>
</evidence>
<evidence type="ECO:0000256" key="2">
    <source>
        <dbReference type="ARBA" id="ARBA00007524"/>
    </source>
</evidence>
<evidence type="ECO:0000256" key="5">
    <source>
        <dbReference type="ARBA" id="ARBA00023136"/>
    </source>
</evidence>
<feature type="transmembrane region" description="Helical" evidence="7">
    <location>
        <begin position="180"/>
        <end position="202"/>
    </location>
</feature>
<proteinExistence type="inferred from homology"/>
<dbReference type="PANTHER" id="PTHR33802">
    <property type="entry name" value="SI:CH211-161H7.5-RELATED"/>
    <property type="match status" value="1"/>
</dbReference>
<dbReference type="EMBL" id="BMJI01000008">
    <property type="protein sequence ID" value="GGC90259.1"/>
    <property type="molecule type" value="Genomic_DNA"/>
</dbReference>
<comment type="caution">
    <text evidence="8">The sequence shown here is derived from an EMBL/GenBank/DDBJ whole genome shotgun (WGS) entry which is preliminary data.</text>
</comment>
<evidence type="ECO:0008006" key="10">
    <source>
        <dbReference type="Google" id="ProtNLM"/>
    </source>
</evidence>
<dbReference type="InterPro" id="IPR004307">
    <property type="entry name" value="TspO_MBR"/>
</dbReference>